<evidence type="ECO:0000259" key="1">
    <source>
        <dbReference type="SMART" id="SM00953"/>
    </source>
</evidence>
<evidence type="ECO:0000313" key="2">
    <source>
        <dbReference type="EMBL" id="RAW90824.1"/>
    </source>
</evidence>
<sequence>MYRLHHEAFSAIQFNPGYGSGRFNPIKATGTLYGAENFSTVALETLFHDVGSPSEGLPFDCGSLNQKVYSVIEPVTDLVLVELNARTLRRWGVTKSQVINSTADKYPFTQRLAAKIHNQHLEAQGLQWSSKQGDGMAIMLFEDRVNKNSLSVIVESKSVSASETAMEDIETIIDDLGMVPMSIGGGDPDD</sequence>
<evidence type="ECO:0000313" key="3">
    <source>
        <dbReference type="Proteomes" id="UP000250870"/>
    </source>
</evidence>
<protein>
    <submittedName>
        <fullName evidence="2">Toxin</fullName>
    </submittedName>
</protein>
<proteinExistence type="predicted"/>
<feature type="domain" description="RES" evidence="1">
    <location>
        <begin position="8"/>
        <end position="153"/>
    </location>
</feature>
<dbReference type="Pfam" id="PF08808">
    <property type="entry name" value="RES"/>
    <property type="match status" value="1"/>
</dbReference>
<reference evidence="2 3" key="1">
    <citation type="journal article" date="2018" name="Int. J. Syst. Evol. Microbiol.">
        <title>Whole-genome-based revisit of Photorhabdus phylogeny: proposal for the elevation of most Photorhabdus subspecies to the species level and description of one novel species Photorhabdus bodei sp. nov., and one novel subspecies Photorhabdus laumondii subsp. clarkei subsp. nov.</title>
        <authorList>
            <person name="Machado R.A.R."/>
            <person name="Wuthrich D."/>
            <person name="Kuhnert P."/>
            <person name="Arce C.C.M."/>
            <person name="Thonen L."/>
            <person name="Ruiz C."/>
            <person name="Zhang X."/>
            <person name="Robert C.A.M."/>
            <person name="Karimi J."/>
            <person name="Kamali S."/>
            <person name="Ma J."/>
            <person name="Bruggmann R."/>
            <person name="Erb M."/>
        </authorList>
    </citation>
    <scope>NUCLEOTIDE SEQUENCE [LARGE SCALE GENOMIC DNA]</scope>
    <source>
        <strain evidence="2 3">BOJ-47</strain>
    </source>
</reference>
<dbReference type="AlphaFoldDB" id="A0A329VGM6"/>
<comment type="caution">
    <text evidence="2">The sequence shown here is derived from an EMBL/GenBank/DDBJ whole genome shotgun (WGS) entry which is preliminary data.</text>
</comment>
<dbReference type="InterPro" id="IPR014914">
    <property type="entry name" value="RES_dom"/>
</dbReference>
<dbReference type="EMBL" id="NSCI01000013">
    <property type="protein sequence ID" value="RAW90824.1"/>
    <property type="molecule type" value="Genomic_DNA"/>
</dbReference>
<dbReference type="RefSeq" id="WP_113025799.1">
    <property type="nucleotide sequence ID" value="NZ_CAWNWQ010000013.1"/>
</dbReference>
<dbReference type="SMART" id="SM00953">
    <property type="entry name" value="RES"/>
    <property type="match status" value="1"/>
</dbReference>
<dbReference type="Proteomes" id="UP000250870">
    <property type="component" value="Unassembled WGS sequence"/>
</dbReference>
<organism evidence="2 3">
    <name type="scientific">Photorhabdus laumondii subsp. clarkei</name>
    <dbReference type="NCBI Taxonomy" id="2029685"/>
    <lineage>
        <taxon>Bacteria</taxon>
        <taxon>Pseudomonadati</taxon>
        <taxon>Pseudomonadota</taxon>
        <taxon>Gammaproteobacteria</taxon>
        <taxon>Enterobacterales</taxon>
        <taxon>Morganellaceae</taxon>
        <taxon>Photorhabdus</taxon>
    </lineage>
</organism>
<gene>
    <name evidence="2" type="ORF">CKY01_11505</name>
</gene>
<accession>A0A329VGM6</accession>
<name>A0A329VGM6_9GAMM</name>